<dbReference type="Pfam" id="PF01902">
    <property type="entry name" value="Diphthami_syn_2"/>
    <property type="match status" value="1"/>
</dbReference>
<dbReference type="GO" id="GO:0005524">
    <property type="term" value="F:ATP binding"/>
    <property type="evidence" value="ECO:0007669"/>
    <property type="project" value="UniProtKB-KW"/>
</dbReference>
<dbReference type="RefSeq" id="WP_008990653.1">
    <property type="nucleotide sequence ID" value="NZ_AMSG01000003.1"/>
</dbReference>
<evidence type="ECO:0000313" key="3">
    <source>
        <dbReference type="Proteomes" id="UP000007364"/>
    </source>
</evidence>
<sequence>MTHKTFLNWSTGKDSALALYFLMQDPKYSVEKLLTTLSVEDSRVSMHGIRKELLLKQVRHIGLPLSILELKKDISMTNYGKIFKSSLINLKAQGYTHSAFGDIFLEDLKQYRETKLESIGLKALFPLWKMDSFTLMTRFLELGFKAIIVSVNAKVLDDNTVGRVIDEDFLKILPKGVDPCGENGEFHTFVYDGPIFNKPVDFKIGEKKLVNFEGHEEKGEKGWDSKFWYCDLHP</sequence>
<dbReference type="OrthoDB" id="3572539at2"/>
<evidence type="ECO:0000259" key="1">
    <source>
        <dbReference type="Pfam" id="PF01902"/>
    </source>
</evidence>
<dbReference type="PATRIC" id="fig|555500.3.peg.809"/>
<dbReference type="eggNOG" id="COG2102">
    <property type="taxonomic scope" value="Bacteria"/>
</dbReference>
<dbReference type="EMBL" id="AMSG01000003">
    <property type="protein sequence ID" value="EKF56057.1"/>
    <property type="molecule type" value="Genomic_DNA"/>
</dbReference>
<protein>
    <submittedName>
        <fullName evidence="2">ATP-binding protein</fullName>
    </submittedName>
</protein>
<gene>
    <name evidence="2" type="ORF">I215_03900</name>
</gene>
<keyword evidence="2" id="KW-0067">ATP-binding</keyword>
<organism evidence="2 3">
    <name type="scientific">Galbibacter marinus</name>
    <dbReference type="NCBI Taxonomy" id="555500"/>
    <lineage>
        <taxon>Bacteria</taxon>
        <taxon>Pseudomonadati</taxon>
        <taxon>Bacteroidota</taxon>
        <taxon>Flavobacteriia</taxon>
        <taxon>Flavobacteriales</taxon>
        <taxon>Flavobacteriaceae</taxon>
        <taxon>Galbibacter</taxon>
    </lineage>
</organism>
<keyword evidence="2" id="KW-0547">Nucleotide-binding</keyword>
<accession>K2QMF9</accession>
<dbReference type="Gene3D" id="3.40.50.620">
    <property type="entry name" value="HUPs"/>
    <property type="match status" value="1"/>
</dbReference>
<dbReference type="Gene3D" id="3.90.1490.10">
    <property type="entry name" value="putative n-type atp pyrophosphatase, domain 2"/>
    <property type="match status" value="1"/>
</dbReference>
<dbReference type="CDD" id="cd01994">
    <property type="entry name" value="AANH_PF0828-like"/>
    <property type="match status" value="1"/>
</dbReference>
<dbReference type="InterPro" id="IPR014729">
    <property type="entry name" value="Rossmann-like_a/b/a_fold"/>
</dbReference>
<feature type="domain" description="Diphthamide synthase" evidence="1">
    <location>
        <begin position="4"/>
        <end position="214"/>
    </location>
</feature>
<proteinExistence type="predicted"/>
<dbReference type="SUPFAM" id="SSF52402">
    <property type="entry name" value="Adenine nucleotide alpha hydrolases-like"/>
    <property type="match status" value="1"/>
</dbReference>
<evidence type="ECO:0000313" key="2">
    <source>
        <dbReference type="EMBL" id="EKF56057.1"/>
    </source>
</evidence>
<dbReference type="Proteomes" id="UP000007364">
    <property type="component" value="Unassembled WGS sequence"/>
</dbReference>
<reference evidence="2 3" key="1">
    <citation type="journal article" date="2012" name="J. Bacteriol.">
        <title>Genome Sequence of Galbibacter marinum Type Strain ck-I2-15.</title>
        <authorList>
            <person name="Lai Q."/>
            <person name="Li C."/>
            <person name="Shao Z."/>
        </authorList>
    </citation>
    <scope>NUCLEOTIDE SEQUENCE [LARGE SCALE GENOMIC DNA]</scope>
    <source>
        <strain evidence="3">ck-I2-15</strain>
    </source>
</reference>
<name>K2QMF9_9FLAO</name>
<dbReference type="STRING" id="555500.I215_03900"/>
<dbReference type="AlphaFoldDB" id="K2QMF9"/>
<comment type="caution">
    <text evidence="2">The sequence shown here is derived from an EMBL/GenBank/DDBJ whole genome shotgun (WGS) entry which is preliminary data.</text>
</comment>
<dbReference type="InterPro" id="IPR002761">
    <property type="entry name" value="Diphthami_syn_dom"/>
</dbReference>
<keyword evidence="3" id="KW-1185">Reference proteome</keyword>